<organism evidence="1 2">
    <name type="scientific">Salmonella phage 9NA</name>
    <dbReference type="NCBI Taxonomy" id="1113547"/>
    <lineage>
        <taxon>Viruses</taxon>
        <taxon>Duplodnaviria</taxon>
        <taxon>Heunggongvirae</taxon>
        <taxon>Uroviricota</taxon>
        <taxon>Caudoviricetes</taxon>
        <taxon>Nonanavirus</taxon>
        <taxon>Nonanavirus nv9NA</taxon>
    </lineage>
</organism>
<reference evidence="1 2" key="1">
    <citation type="submission" date="2014-07" db="EMBL/GenBank/DDBJ databases">
        <title>The genome sequence of Salmonella phage 9NA shows that it represents an unstudied type of tailed phage.</title>
        <authorList>
            <person name="Casjens S.R."/>
            <person name="Leavitt J.C."/>
            <person name="Hatfull G.F."/>
            <person name="Hendrix R.W."/>
        </authorList>
    </citation>
    <scope>NUCLEOTIDE SEQUENCE [LARGE SCALE GENOMIC DNA]</scope>
</reference>
<gene>
    <name evidence="1" type="ORF">9NA_043</name>
</gene>
<sequence>MSDQRKRVLDGVTRALAEVGEDLTVKRVTTVPNPSNPTLPGTSVTESHTCRGYIYPLEKWDPLTMTRNTTTMVIMDSQSFVPAFVPERGDVVVDERGKEYRLLDRQNPRLLGDDMAFIHPVGSV</sequence>
<dbReference type="Proteomes" id="UP000026985">
    <property type="component" value="Segment"/>
</dbReference>
<dbReference type="EMBL" id="KJ802832">
    <property type="protein sequence ID" value="AIB07046.1"/>
    <property type="molecule type" value="Genomic_DNA"/>
</dbReference>
<evidence type="ECO:0000313" key="1">
    <source>
        <dbReference type="EMBL" id="AIB07046.1"/>
    </source>
</evidence>
<dbReference type="KEGG" id="vg:22110901"/>
<dbReference type="RefSeq" id="YP_009101213.1">
    <property type="nucleotide sequence ID" value="NC_025443.1"/>
</dbReference>
<accession>A0A060DBE1</accession>
<keyword evidence="2" id="KW-1185">Reference proteome</keyword>
<protein>
    <submittedName>
        <fullName evidence="1">Uncharacterized protein</fullName>
    </submittedName>
</protein>
<evidence type="ECO:0000313" key="2">
    <source>
        <dbReference type="Proteomes" id="UP000026985"/>
    </source>
</evidence>
<proteinExistence type="predicted"/>
<name>A0A060DBE1_9CAUD</name>
<dbReference type="OrthoDB" id="26665at10239"/>